<dbReference type="EMBL" id="BDUD01000001">
    <property type="protein sequence ID" value="GBG16874.1"/>
    <property type="molecule type" value="Genomic_DNA"/>
</dbReference>
<dbReference type="AlphaFoldDB" id="A0A2R5FMN3"/>
<gene>
    <name evidence="1" type="ORF">NIES4072_05200</name>
</gene>
<accession>A0A2R5FMN3</accession>
<reference evidence="1 2" key="1">
    <citation type="submission" date="2017-06" db="EMBL/GenBank/DDBJ databases">
        <title>Genome sequencing of cyanobaciteial culture collection at National Institute for Environmental Studies (NIES).</title>
        <authorList>
            <person name="Hirose Y."/>
            <person name="Shimura Y."/>
            <person name="Fujisawa T."/>
            <person name="Nakamura Y."/>
            <person name="Kawachi M."/>
        </authorList>
    </citation>
    <scope>NUCLEOTIDE SEQUENCE [LARGE SCALE GENOMIC DNA]</scope>
    <source>
        <strain evidence="1 2">NIES-4072</strain>
    </source>
</reference>
<proteinExistence type="predicted"/>
<organism evidence="1 2">
    <name type="scientific">Nostoc commune NIES-4072</name>
    <dbReference type="NCBI Taxonomy" id="2005467"/>
    <lineage>
        <taxon>Bacteria</taxon>
        <taxon>Bacillati</taxon>
        <taxon>Cyanobacteriota</taxon>
        <taxon>Cyanophyceae</taxon>
        <taxon>Nostocales</taxon>
        <taxon>Nostocaceae</taxon>
        <taxon>Nostoc</taxon>
    </lineage>
</organism>
<dbReference type="Proteomes" id="UP000245124">
    <property type="component" value="Unassembled WGS sequence"/>
</dbReference>
<sequence length="75" mass="8565">MRLVKRADGVYVQFCIDVDRSENIEPTGNTVGLDVGLKEYYTLESHIRAFGYWAEGILFDSLQCQASRQLTHLLL</sequence>
<name>A0A2R5FMN3_NOSCO</name>
<evidence type="ECO:0000313" key="1">
    <source>
        <dbReference type="EMBL" id="GBG16874.1"/>
    </source>
</evidence>
<protein>
    <submittedName>
        <fullName evidence="1">Transposase</fullName>
    </submittedName>
</protein>
<keyword evidence="2" id="KW-1185">Reference proteome</keyword>
<evidence type="ECO:0000313" key="2">
    <source>
        <dbReference type="Proteomes" id="UP000245124"/>
    </source>
</evidence>
<comment type="caution">
    <text evidence="1">The sequence shown here is derived from an EMBL/GenBank/DDBJ whole genome shotgun (WGS) entry which is preliminary data.</text>
</comment>